<organism evidence="1 2">
    <name type="scientific">Saprolegnia parasitica (strain CBS 223.65)</name>
    <dbReference type="NCBI Taxonomy" id="695850"/>
    <lineage>
        <taxon>Eukaryota</taxon>
        <taxon>Sar</taxon>
        <taxon>Stramenopiles</taxon>
        <taxon>Oomycota</taxon>
        <taxon>Saprolegniomycetes</taxon>
        <taxon>Saprolegniales</taxon>
        <taxon>Saprolegniaceae</taxon>
        <taxon>Saprolegnia</taxon>
    </lineage>
</organism>
<dbReference type="GeneID" id="24142074"/>
<name>A0A067C148_SAPPC</name>
<dbReference type="VEuPathDB" id="FungiDB:SPRG_21264"/>
<dbReference type="AlphaFoldDB" id="A0A067C148"/>
<protein>
    <submittedName>
        <fullName evidence="1">Uncharacterized protein</fullName>
    </submittedName>
</protein>
<keyword evidence="2" id="KW-1185">Reference proteome</keyword>
<dbReference type="KEGG" id="spar:SPRG_21264"/>
<gene>
    <name evidence="1" type="ORF">SPRG_21264</name>
</gene>
<sequence length="211" mass="23329">MRKLPGGWTSLSMRSMYLSVFLEHQPCANERKKTLSPTSLVNLDGLVCVYVWYARKAVLRPPLSAIVSPSVRRPLTLPSDLPVTSLLATKPLYWSAMHLAFSLNLIAVSSVHHGLRLPSPSKLRPELSKPCVISWPMTMPMAPKFCAGSELPEKKGVWRMAAGNVIELRRGLYHALTSDAGELHFLRSTGVPIILRLASVSNVLILLRLPT</sequence>
<proteinExistence type="predicted"/>
<accession>A0A067C148</accession>
<dbReference type="Proteomes" id="UP000030745">
    <property type="component" value="Unassembled WGS sequence"/>
</dbReference>
<evidence type="ECO:0000313" key="2">
    <source>
        <dbReference type="Proteomes" id="UP000030745"/>
    </source>
</evidence>
<dbReference type="RefSeq" id="XP_012208759.1">
    <property type="nucleotide sequence ID" value="XM_012353369.1"/>
</dbReference>
<evidence type="ECO:0000313" key="1">
    <source>
        <dbReference type="EMBL" id="KDO20542.1"/>
    </source>
</evidence>
<reference evidence="1 2" key="1">
    <citation type="journal article" date="2013" name="PLoS Genet.">
        <title>Distinctive expansion of potential virulence genes in the genome of the oomycete fish pathogen Saprolegnia parasitica.</title>
        <authorList>
            <person name="Jiang R.H."/>
            <person name="de Bruijn I."/>
            <person name="Haas B.J."/>
            <person name="Belmonte R."/>
            <person name="Lobach L."/>
            <person name="Christie J."/>
            <person name="van den Ackerveken G."/>
            <person name="Bottin A."/>
            <person name="Bulone V."/>
            <person name="Diaz-Moreno S.M."/>
            <person name="Dumas B."/>
            <person name="Fan L."/>
            <person name="Gaulin E."/>
            <person name="Govers F."/>
            <person name="Grenville-Briggs L.J."/>
            <person name="Horner N.R."/>
            <person name="Levin J.Z."/>
            <person name="Mammella M."/>
            <person name="Meijer H.J."/>
            <person name="Morris P."/>
            <person name="Nusbaum C."/>
            <person name="Oome S."/>
            <person name="Phillips A.J."/>
            <person name="van Rooyen D."/>
            <person name="Rzeszutek E."/>
            <person name="Saraiva M."/>
            <person name="Secombes C.J."/>
            <person name="Seidl M.F."/>
            <person name="Snel B."/>
            <person name="Stassen J.H."/>
            <person name="Sykes S."/>
            <person name="Tripathy S."/>
            <person name="van den Berg H."/>
            <person name="Vega-Arreguin J.C."/>
            <person name="Wawra S."/>
            <person name="Young S.K."/>
            <person name="Zeng Q."/>
            <person name="Dieguez-Uribeondo J."/>
            <person name="Russ C."/>
            <person name="Tyler B.M."/>
            <person name="van West P."/>
        </authorList>
    </citation>
    <scope>NUCLEOTIDE SEQUENCE [LARGE SCALE GENOMIC DNA]</scope>
    <source>
        <strain evidence="1 2">CBS 223.65</strain>
    </source>
</reference>
<dbReference type="EMBL" id="KK583309">
    <property type="protein sequence ID" value="KDO20542.1"/>
    <property type="molecule type" value="Genomic_DNA"/>
</dbReference>